<keyword evidence="5" id="KW-0812">Transmembrane</keyword>
<dbReference type="Proteomes" id="UP000759131">
    <property type="component" value="Unassembled WGS sequence"/>
</dbReference>
<feature type="transmembrane region" description="Helical" evidence="5">
    <location>
        <begin position="223"/>
        <end position="243"/>
    </location>
</feature>
<keyword evidence="7" id="KW-1185">Reference proteome</keyword>
<dbReference type="InterPro" id="IPR002241">
    <property type="entry name" value="Glyco_hydro_27"/>
</dbReference>
<sequence length="664" mass="76003">MDKKLKAYITRKFHSTWSTGLQELDRFCAKTYIFITRNSHDYTNGYISRRQLIMVIIMRLSAMVFTARYAWAAIHDTHTTRTRLANTNHLLGGNSRVISALFSLIGALVSAIALITNYMEWTGSHHTIKFMNDIQCNKVQVPLNEHNQLRFTKRAHALTNLVFAGSVYCLLSMAYVKYQLQEINAEIVAGVKAGNTGLVLASIKHHYSVVKNIHLLNNSYRSVLLVLYMVCTPAVDLMIYLSIGGHTSNPWARLFLRALDDGLALTPPMGWLSWERFACQVDCVKYPHSCINEQLYKDMADRFVADGYHKLGYEYINIDDCWSEKERDANHRLVADRKRFPSGIKALADYMHSKGLKLGIYGDVGNLTCGQYPGQNNHTKGGKDFYDLDAQTIAEWGVDSFKSDGCWEEPLDFDVLYPKMGKALNATGHKMLFICEWPFYQYVYRSKNPDYEAIAKTCHVFRNYNDVTDSWASIDSIIKYYGDYNELFKKYNGPGHWSDPDELTIGNWGLSWEQSRTQMAMWCMWSSPLYMSTDLRKLKPEFKAILQNKALIEVDQDKHGIMATRVFKDDNRQVWVKPVEPIVNGEWSYAVAYLNKELLGDAILMSHKVTELIPTAKPGVKYEVHDLFLDEGREVLGTLTRDDSLELMINTAGAVRMVKLLVKK</sequence>
<feature type="transmembrane region" description="Helical" evidence="5">
    <location>
        <begin position="52"/>
        <end position="71"/>
    </location>
</feature>
<dbReference type="Gene3D" id="3.20.20.70">
    <property type="entry name" value="Aldolase class I"/>
    <property type="match status" value="1"/>
</dbReference>
<dbReference type="Pfam" id="PF16499">
    <property type="entry name" value="Melibiase_2"/>
    <property type="match status" value="1"/>
</dbReference>
<proteinExistence type="inferred from homology"/>
<dbReference type="FunFam" id="3.20.20.70:FF:000197">
    <property type="entry name" value="Alpha-galactosidase"/>
    <property type="match status" value="1"/>
</dbReference>
<dbReference type="PANTHER" id="PTHR11452">
    <property type="entry name" value="ALPHA-GALACTOSIDASE/ALPHA-N-ACETYLGALACTOSAMINIDASE"/>
    <property type="match status" value="1"/>
</dbReference>
<comment type="similarity">
    <text evidence="1 4">Belongs to the glycosyl hydrolase 27 family.</text>
</comment>
<feature type="transmembrane region" description="Helical" evidence="5">
    <location>
        <begin position="157"/>
        <end position="176"/>
    </location>
</feature>
<evidence type="ECO:0000313" key="7">
    <source>
        <dbReference type="Proteomes" id="UP000759131"/>
    </source>
</evidence>
<dbReference type="GO" id="GO:0016139">
    <property type="term" value="P:glycoside catabolic process"/>
    <property type="evidence" value="ECO:0007669"/>
    <property type="project" value="TreeGrafter"/>
</dbReference>
<dbReference type="InterPro" id="IPR013785">
    <property type="entry name" value="Aldolase_TIM"/>
</dbReference>
<evidence type="ECO:0000256" key="5">
    <source>
        <dbReference type="SAM" id="Phobius"/>
    </source>
</evidence>
<evidence type="ECO:0000256" key="3">
    <source>
        <dbReference type="ARBA" id="ARBA00023295"/>
    </source>
</evidence>
<dbReference type="OrthoDB" id="5795902at2759"/>
<dbReference type="EMBL" id="CAJPIZ010011091">
    <property type="protein sequence ID" value="CAG2112936.1"/>
    <property type="molecule type" value="Genomic_DNA"/>
</dbReference>
<dbReference type="SUPFAM" id="SSF51445">
    <property type="entry name" value="(Trans)glycosidases"/>
    <property type="match status" value="1"/>
</dbReference>
<evidence type="ECO:0000256" key="4">
    <source>
        <dbReference type="RuleBase" id="RU361168"/>
    </source>
</evidence>
<dbReference type="GO" id="GO:0005737">
    <property type="term" value="C:cytoplasm"/>
    <property type="evidence" value="ECO:0007669"/>
    <property type="project" value="TreeGrafter"/>
</dbReference>
<dbReference type="GO" id="GO:0004557">
    <property type="term" value="F:alpha-galactosidase activity"/>
    <property type="evidence" value="ECO:0007669"/>
    <property type="project" value="TreeGrafter"/>
</dbReference>
<accession>A0A7R9L0M0</accession>
<dbReference type="PROSITE" id="PS00512">
    <property type="entry name" value="ALPHA_GALACTOSIDASE"/>
    <property type="match status" value="1"/>
</dbReference>
<dbReference type="EMBL" id="OC865666">
    <property type="protein sequence ID" value="CAD7632506.1"/>
    <property type="molecule type" value="Genomic_DNA"/>
</dbReference>
<reference evidence="6" key="1">
    <citation type="submission" date="2020-11" db="EMBL/GenBank/DDBJ databases">
        <authorList>
            <person name="Tran Van P."/>
        </authorList>
    </citation>
    <scope>NUCLEOTIDE SEQUENCE</scope>
</reference>
<name>A0A7R9L0M0_9ACAR</name>
<keyword evidence="5" id="KW-1133">Transmembrane helix</keyword>
<feature type="transmembrane region" description="Helical" evidence="5">
    <location>
        <begin position="97"/>
        <end position="119"/>
    </location>
</feature>
<dbReference type="EC" id="3.2.1.-" evidence="4"/>
<dbReference type="InterPro" id="IPR000111">
    <property type="entry name" value="Glyco_hydro_27/36_CS"/>
</dbReference>
<keyword evidence="5" id="KW-0472">Membrane</keyword>
<comment type="subunit">
    <text evidence="4">Homodimer.</text>
</comment>
<evidence type="ECO:0000256" key="1">
    <source>
        <dbReference type="ARBA" id="ARBA00009743"/>
    </source>
</evidence>
<dbReference type="PRINTS" id="PR00740">
    <property type="entry name" value="GLHYDRLASE27"/>
</dbReference>
<keyword evidence="3 4" id="KW-0326">Glycosidase</keyword>
<keyword evidence="2 4" id="KW-0378">Hydrolase</keyword>
<protein>
    <recommendedName>
        <fullName evidence="4">Alpha-galactosidase</fullName>
        <ecNumber evidence="4">3.2.1.-</ecNumber>
    </recommendedName>
</protein>
<dbReference type="InterPro" id="IPR017853">
    <property type="entry name" value="GH"/>
</dbReference>
<dbReference type="InterPro" id="IPR013780">
    <property type="entry name" value="Glyco_hydro_b"/>
</dbReference>
<dbReference type="Gene3D" id="2.60.40.1180">
    <property type="entry name" value="Golgi alpha-mannosidase II"/>
    <property type="match status" value="1"/>
</dbReference>
<evidence type="ECO:0000313" key="6">
    <source>
        <dbReference type="EMBL" id="CAD7632506.1"/>
    </source>
</evidence>
<dbReference type="CDD" id="cd14792">
    <property type="entry name" value="GH27"/>
    <property type="match status" value="1"/>
</dbReference>
<organism evidence="6">
    <name type="scientific">Medioppia subpectinata</name>
    <dbReference type="NCBI Taxonomy" id="1979941"/>
    <lineage>
        <taxon>Eukaryota</taxon>
        <taxon>Metazoa</taxon>
        <taxon>Ecdysozoa</taxon>
        <taxon>Arthropoda</taxon>
        <taxon>Chelicerata</taxon>
        <taxon>Arachnida</taxon>
        <taxon>Acari</taxon>
        <taxon>Acariformes</taxon>
        <taxon>Sarcoptiformes</taxon>
        <taxon>Oribatida</taxon>
        <taxon>Brachypylina</taxon>
        <taxon>Oppioidea</taxon>
        <taxon>Oppiidae</taxon>
        <taxon>Medioppia</taxon>
    </lineage>
</organism>
<dbReference type="PANTHER" id="PTHR11452:SF83">
    <property type="entry name" value="ALPHA-GALACTOSIDASE"/>
    <property type="match status" value="1"/>
</dbReference>
<gene>
    <name evidence="6" type="ORF">OSB1V03_LOCUS12909</name>
</gene>
<keyword evidence="4" id="KW-1015">Disulfide bond</keyword>
<evidence type="ECO:0000256" key="2">
    <source>
        <dbReference type="ARBA" id="ARBA00022801"/>
    </source>
</evidence>
<dbReference type="GO" id="GO:0009311">
    <property type="term" value="P:oligosaccharide metabolic process"/>
    <property type="evidence" value="ECO:0007669"/>
    <property type="project" value="TreeGrafter"/>
</dbReference>
<dbReference type="AlphaFoldDB" id="A0A7R9L0M0"/>